<sequence>MASLEEFPNLRELGISYDVSPLIEWSEYKLEALVNLLQLEKLKLLFKFSSHASTIVNPPVLAFPEKLRELTLAGCGIPWTSMTIVGELPNLEVLKLRRNACRGTNWEPVEGQFPQLKHLLLEEIDLVQWEANEAHFPRLQRLIMRACYKLKEIPSSVGEISTLQLIKLVDCHPSAVSSALRIQDEQDSMGNEELKLDIDLRRFLKNKFYSRIIH</sequence>
<dbReference type="PANTHER" id="PTHR15140:SF33">
    <property type="entry name" value="LATE BLIGHT RESISTANCE PROTEIN HOMOLOG R1A-3 ISOFORM X1"/>
    <property type="match status" value="1"/>
</dbReference>
<evidence type="ECO:0000313" key="1">
    <source>
        <dbReference type="EMBL" id="KAL0284408.1"/>
    </source>
</evidence>
<accession>A0AAW2IRY8</accession>
<gene>
    <name evidence="1" type="ORF">Sangu_2827500</name>
</gene>
<proteinExistence type="predicted"/>
<dbReference type="EMBL" id="JACGWK010001653">
    <property type="protein sequence ID" value="KAL0284408.1"/>
    <property type="molecule type" value="Genomic_DNA"/>
</dbReference>
<dbReference type="AlphaFoldDB" id="A0AAW2IRY8"/>
<reference evidence="1" key="2">
    <citation type="journal article" date="2024" name="Plant">
        <title>Genomic evolution and insights into agronomic trait innovations of Sesamum species.</title>
        <authorList>
            <person name="Miao H."/>
            <person name="Wang L."/>
            <person name="Qu L."/>
            <person name="Liu H."/>
            <person name="Sun Y."/>
            <person name="Le M."/>
            <person name="Wang Q."/>
            <person name="Wei S."/>
            <person name="Zheng Y."/>
            <person name="Lin W."/>
            <person name="Duan Y."/>
            <person name="Cao H."/>
            <person name="Xiong S."/>
            <person name="Wang X."/>
            <person name="Wei L."/>
            <person name="Li C."/>
            <person name="Ma Q."/>
            <person name="Ju M."/>
            <person name="Zhao R."/>
            <person name="Li G."/>
            <person name="Mu C."/>
            <person name="Tian Q."/>
            <person name="Mei H."/>
            <person name="Zhang T."/>
            <person name="Gao T."/>
            <person name="Zhang H."/>
        </authorList>
    </citation>
    <scope>NUCLEOTIDE SEQUENCE</scope>
    <source>
        <strain evidence="1">G01</strain>
    </source>
</reference>
<reference evidence="1" key="1">
    <citation type="submission" date="2020-06" db="EMBL/GenBank/DDBJ databases">
        <authorList>
            <person name="Li T."/>
            <person name="Hu X."/>
            <person name="Zhang T."/>
            <person name="Song X."/>
            <person name="Zhang H."/>
            <person name="Dai N."/>
            <person name="Sheng W."/>
            <person name="Hou X."/>
            <person name="Wei L."/>
        </authorList>
    </citation>
    <scope>NUCLEOTIDE SEQUENCE</scope>
    <source>
        <strain evidence="1">G01</strain>
        <tissue evidence="1">Leaf</tissue>
    </source>
</reference>
<protein>
    <submittedName>
        <fullName evidence="1">Uncharacterized protein</fullName>
    </submittedName>
</protein>
<dbReference type="InterPro" id="IPR032675">
    <property type="entry name" value="LRR_dom_sf"/>
</dbReference>
<comment type="caution">
    <text evidence="1">The sequence shown here is derived from an EMBL/GenBank/DDBJ whole genome shotgun (WGS) entry which is preliminary data.</text>
</comment>
<name>A0AAW2IRY8_9LAMI</name>
<dbReference type="SUPFAM" id="SSF52058">
    <property type="entry name" value="L domain-like"/>
    <property type="match status" value="1"/>
</dbReference>
<organism evidence="1">
    <name type="scientific">Sesamum angustifolium</name>
    <dbReference type="NCBI Taxonomy" id="2727405"/>
    <lineage>
        <taxon>Eukaryota</taxon>
        <taxon>Viridiplantae</taxon>
        <taxon>Streptophyta</taxon>
        <taxon>Embryophyta</taxon>
        <taxon>Tracheophyta</taxon>
        <taxon>Spermatophyta</taxon>
        <taxon>Magnoliopsida</taxon>
        <taxon>eudicotyledons</taxon>
        <taxon>Gunneridae</taxon>
        <taxon>Pentapetalae</taxon>
        <taxon>asterids</taxon>
        <taxon>lamiids</taxon>
        <taxon>Lamiales</taxon>
        <taxon>Pedaliaceae</taxon>
        <taxon>Sesamum</taxon>
    </lineage>
</organism>
<dbReference type="Gene3D" id="3.80.10.10">
    <property type="entry name" value="Ribonuclease Inhibitor"/>
    <property type="match status" value="1"/>
</dbReference>
<dbReference type="PANTHER" id="PTHR15140">
    <property type="entry name" value="TUBULIN-SPECIFIC CHAPERONE E"/>
    <property type="match status" value="1"/>
</dbReference>